<dbReference type="GO" id="GO:0016556">
    <property type="term" value="P:mRNA modification"/>
    <property type="evidence" value="ECO:0007669"/>
    <property type="project" value="UniProtKB-ARBA"/>
</dbReference>
<comment type="caution">
    <text evidence="6">The sequence shown here is derived from an EMBL/GenBank/DDBJ whole genome shotgun (WGS) entry which is preliminary data.</text>
</comment>
<dbReference type="PROSITE" id="PS51375">
    <property type="entry name" value="PPR"/>
    <property type="match status" value="4"/>
</dbReference>
<dbReference type="GO" id="GO:0005737">
    <property type="term" value="C:cytoplasm"/>
    <property type="evidence" value="ECO:0007669"/>
    <property type="project" value="UniProtKB-ARBA"/>
</dbReference>
<dbReference type="InterPro" id="IPR046848">
    <property type="entry name" value="E_motif"/>
</dbReference>
<keyword evidence="7" id="KW-1185">Reference proteome</keyword>
<dbReference type="PANTHER" id="PTHR47926:SF537">
    <property type="entry name" value="PENTACOTRIPEPTIDE-REPEAT REGION OF PRORP DOMAIN-CONTAINING PROTEIN"/>
    <property type="match status" value="1"/>
</dbReference>
<dbReference type="Proteomes" id="UP001415857">
    <property type="component" value="Unassembled WGS sequence"/>
</dbReference>
<organism evidence="6 7">
    <name type="scientific">Liquidambar formosana</name>
    <name type="common">Formosan gum</name>
    <dbReference type="NCBI Taxonomy" id="63359"/>
    <lineage>
        <taxon>Eukaryota</taxon>
        <taxon>Viridiplantae</taxon>
        <taxon>Streptophyta</taxon>
        <taxon>Embryophyta</taxon>
        <taxon>Tracheophyta</taxon>
        <taxon>Spermatophyta</taxon>
        <taxon>Magnoliopsida</taxon>
        <taxon>eudicotyledons</taxon>
        <taxon>Gunneridae</taxon>
        <taxon>Pentapetalae</taxon>
        <taxon>Saxifragales</taxon>
        <taxon>Altingiaceae</taxon>
        <taxon>Liquidambar</taxon>
    </lineage>
</organism>
<evidence type="ECO:0000256" key="3">
    <source>
        <dbReference type="ARBA" id="ARBA00061659"/>
    </source>
</evidence>
<feature type="repeat" description="PPR" evidence="4">
    <location>
        <begin position="346"/>
        <end position="380"/>
    </location>
</feature>
<dbReference type="FunFam" id="1.25.40.10:FF:000470">
    <property type="entry name" value="Pentatricopeptide repeat-containing protein At5g66520"/>
    <property type="match status" value="1"/>
</dbReference>
<feature type="repeat" description="PPR" evidence="4">
    <location>
        <begin position="181"/>
        <end position="215"/>
    </location>
</feature>
<dbReference type="Pfam" id="PF20431">
    <property type="entry name" value="E_motif"/>
    <property type="match status" value="1"/>
</dbReference>
<protein>
    <recommendedName>
        <fullName evidence="5">DYW domain-containing protein</fullName>
    </recommendedName>
</protein>
<feature type="repeat" description="PPR" evidence="4">
    <location>
        <begin position="483"/>
        <end position="517"/>
    </location>
</feature>
<dbReference type="NCBIfam" id="TIGR00756">
    <property type="entry name" value="PPR"/>
    <property type="match status" value="3"/>
</dbReference>
<evidence type="ECO:0000256" key="4">
    <source>
        <dbReference type="PROSITE-ProRule" id="PRU00708"/>
    </source>
</evidence>
<evidence type="ECO:0000256" key="1">
    <source>
        <dbReference type="ARBA" id="ARBA00006643"/>
    </source>
</evidence>
<dbReference type="InterPro" id="IPR046960">
    <property type="entry name" value="PPR_At4g14850-like_plant"/>
</dbReference>
<dbReference type="AlphaFoldDB" id="A0AAP0RKU5"/>
<feature type="domain" description="DYW" evidence="5">
    <location>
        <begin position="562"/>
        <end position="654"/>
    </location>
</feature>
<evidence type="ECO:0000313" key="7">
    <source>
        <dbReference type="Proteomes" id="UP001415857"/>
    </source>
</evidence>
<dbReference type="GO" id="GO:0003723">
    <property type="term" value="F:RNA binding"/>
    <property type="evidence" value="ECO:0007669"/>
    <property type="project" value="InterPro"/>
</dbReference>
<dbReference type="Gene3D" id="1.25.40.10">
    <property type="entry name" value="Tetratricopeptide repeat domain"/>
    <property type="match status" value="3"/>
</dbReference>
<evidence type="ECO:0000259" key="5">
    <source>
        <dbReference type="Pfam" id="PF14432"/>
    </source>
</evidence>
<accession>A0AAP0RKU5</accession>
<proteinExistence type="inferred from homology"/>
<comment type="similarity">
    <text evidence="1">Belongs to the PPR family. PCMP-H subfamily.</text>
</comment>
<keyword evidence="2" id="KW-0677">Repeat</keyword>
<dbReference type="PANTHER" id="PTHR47926">
    <property type="entry name" value="PENTATRICOPEPTIDE REPEAT-CONTAINING PROTEIN"/>
    <property type="match status" value="1"/>
</dbReference>
<evidence type="ECO:0000256" key="2">
    <source>
        <dbReference type="ARBA" id="ARBA00022737"/>
    </source>
</evidence>
<comment type="similarity">
    <text evidence="3">Belongs to the PPR family. PCMP-E subfamily.</text>
</comment>
<dbReference type="GO" id="GO:0008270">
    <property type="term" value="F:zinc ion binding"/>
    <property type="evidence" value="ECO:0007669"/>
    <property type="project" value="InterPro"/>
</dbReference>
<dbReference type="InterPro" id="IPR011990">
    <property type="entry name" value="TPR-like_helical_dom_sf"/>
</dbReference>
<dbReference type="EMBL" id="JBBPBK010000008">
    <property type="protein sequence ID" value="KAK9279942.1"/>
    <property type="molecule type" value="Genomic_DNA"/>
</dbReference>
<sequence length="654" mass="73257">MTAISGPPPTLLVKPTLQMLEKCKTMSELRQIHAHMIKTNFVNHTFAISRLMAFCSLSGVSGGLEYASSVILRIQNPNAFIFFTAIKGFSESSYPLESVILYAQMLSCLENFSGIEFSIPSVLKACGKLSAFEEGRQLHGQILKSYLLFDPFVSNAVVRMYLDFGEIKSARQVFDKMPNRDVVSWNSMITGYLRVGDIDLAHGLFNEMPKRDMVSCNAMIDGYGKCGKCELAIDIFKMMSDKDVVTWTSMISAYVLNYRPREALDLFQEMLSLGVKPDAPVIVSVLSTIADLGFVEEGKWIHTYLCTNKINLSFGFLGSALINMYSKCGCIENAYCVFRSISHGRNIGDWNSMISGLAFHGLAQEAQEIFLNMERMEIWPNEVTFLGLLSACSHGGLVNEGEFYFRIMHEKYNIVPKIQHYGCMVDLYGRAGRLADALGVIQNMPMEADVLAWKAILSSSMKHGQVAIGENAALKAIGLAPKDSSCYVLLSNIYAKAGRWDDVAKVRLIMRQRGVRKIPGCSSILVDGKIHEFLVGEELDVRYSGAVLSMIEEVVYRLKLEGYRPDVTQVLVDIEEEGKESSLSLHSEKKAVAFGLININKGVPIHIVKNLRICSDCHSFIKLVSRVYDRQIIVRDQNRFHRFENGICSCNEYW</sequence>
<gene>
    <name evidence="6" type="ORF">L1049_013626</name>
</gene>
<evidence type="ECO:0000313" key="6">
    <source>
        <dbReference type="EMBL" id="KAK9279942.1"/>
    </source>
</evidence>
<reference evidence="6 7" key="1">
    <citation type="journal article" date="2024" name="Plant J.">
        <title>Genome sequences and population genomics reveal climatic adaptation and genomic divergence between two closely related sweetgum species.</title>
        <authorList>
            <person name="Xu W.Q."/>
            <person name="Ren C.Q."/>
            <person name="Zhang X.Y."/>
            <person name="Comes H.P."/>
            <person name="Liu X.H."/>
            <person name="Li Y.G."/>
            <person name="Kettle C.J."/>
            <person name="Jalonen R."/>
            <person name="Gaisberger H."/>
            <person name="Ma Y.Z."/>
            <person name="Qiu Y.X."/>
        </authorList>
    </citation>
    <scope>NUCLEOTIDE SEQUENCE [LARGE SCALE GENOMIC DNA]</scope>
    <source>
        <strain evidence="6">Hangzhou</strain>
    </source>
</reference>
<dbReference type="InterPro" id="IPR002885">
    <property type="entry name" value="PPR_rpt"/>
</dbReference>
<name>A0AAP0RKU5_LIQFO</name>
<dbReference type="InterPro" id="IPR032867">
    <property type="entry name" value="DYW_dom"/>
</dbReference>
<feature type="repeat" description="PPR" evidence="4">
    <location>
        <begin position="243"/>
        <end position="277"/>
    </location>
</feature>
<dbReference type="FunFam" id="1.25.40.10:FF:000277">
    <property type="entry name" value="Pentatricopeptide repeat-containing protein, mitochondrial"/>
    <property type="match status" value="1"/>
</dbReference>
<dbReference type="Pfam" id="PF13041">
    <property type="entry name" value="PPR_2"/>
    <property type="match status" value="2"/>
</dbReference>
<dbReference type="Pfam" id="PF14432">
    <property type="entry name" value="DYW_deaminase"/>
    <property type="match status" value="1"/>
</dbReference>
<dbReference type="Pfam" id="PF01535">
    <property type="entry name" value="PPR"/>
    <property type="match status" value="4"/>
</dbReference>